<evidence type="ECO:0000259" key="2">
    <source>
        <dbReference type="PROSITE" id="PS51038"/>
    </source>
</evidence>
<name>A0A200PTB1_MACCD</name>
<reference evidence="3 4" key="1">
    <citation type="journal article" date="2017" name="Mol. Plant">
        <title>The Genome of Medicinal Plant Macleaya cordata Provides New Insights into Benzylisoquinoline Alkaloids Metabolism.</title>
        <authorList>
            <person name="Liu X."/>
            <person name="Liu Y."/>
            <person name="Huang P."/>
            <person name="Ma Y."/>
            <person name="Qing Z."/>
            <person name="Tang Q."/>
            <person name="Cao H."/>
            <person name="Cheng P."/>
            <person name="Zheng Y."/>
            <person name="Yuan Z."/>
            <person name="Zhou Y."/>
            <person name="Liu J."/>
            <person name="Tang Z."/>
            <person name="Zhuo Y."/>
            <person name="Zhang Y."/>
            <person name="Yu L."/>
            <person name="Huang J."/>
            <person name="Yang P."/>
            <person name="Peng Q."/>
            <person name="Zhang J."/>
            <person name="Jiang W."/>
            <person name="Zhang Z."/>
            <person name="Lin K."/>
            <person name="Ro D.K."/>
            <person name="Chen X."/>
            <person name="Xiong X."/>
            <person name="Shang Y."/>
            <person name="Huang S."/>
            <person name="Zeng J."/>
        </authorList>
    </citation>
    <scope>NUCLEOTIDE SEQUENCE [LARGE SCALE GENOMIC DNA]</scope>
    <source>
        <strain evidence="4">cv. BLH2017</strain>
        <tissue evidence="3">Root</tissue>
    </source>
</reference>
<gene>
    <name evidence="3" type="ORF">BVC80_8619g8</name>
</gene>
<feature type="compositionally biased region" description="Basic and acidic residues" evidence="1">
    <location>
        <begin position="575"/>
        <end position="587"/>
    </location>
</feature>
<dbReference type="InParanoid" id="A0A200PTB1"/>
<dbReference type="Gene3D" id="2.30.30.490">
    <property type="match status" value="1"/>
</dbReference>
<feature type="compositionally biased region" description="Low complexity" evidence="1">
    <location>
        <begin position="555"/>
        <end position="567"/>
    </location>
</feature>
<keyword evidence="4" id="KW-1185">Reference proteome</keyword>
<dbReference type="InterPro" id="IPR014002">
    <property type="entry name" value="Agenet_dom_plant"/>
</dbReference>
<accession>A0A200PTB1</accession>
<dbReference type="Proteomes" id="UP000195402">
    <property type="component" value="Unassembled WGS sequence"/>
</dbReference>
<dbReference type="AlphaFoldDB" id="A0A200PTB1"/>
<dbReference type="SMART" id="SM00743">
    <property type="entry name" value="Agenet"/>
    <property type="match status" value="2"/>
</dbReference>
<feature type="region of interest" description="Disordered" evidence="1">
    <location>
        <begin position="296"/>
        <end position="318"/>
    </location>
</feature>
<dbReference type="OrthoDB" id="1883212at2759"/>
<dbReference type="SMART" id="SM00439">
    <property type="entry name" value="BAH"/>
    <property type="match status" value="1"/>
</dbReference>
<dbReference type="InterPro" id="IPR043151">
    <property type="entry name" value="BAH_sf"/>
</dbReference>
<evidence type="ECO:0000256" key="1">
    <source>
        <dbReference type="SAM" id="MobiDB-lite"/>
    </source>
</evidence>
<evidence type="ECO:0000313" key="3">
    <source>
        <dbReference type="EMBL" id="OVA01428.1"/>
    </source>
</evidence>
<dbReference type="PANTHER" id="PTHR31917">
    <property type="entry name" value="AGENET DOMAIN-CONTAINING PROTEIN-RELATED"/>
    <property type="match status" value="1"/>
</dbReference>
<dbReference type="PROSITE" id="PS51038">
    <property type="entry name" value="BAH"/>
    <property type="match status" value="1"/>
</dbReference>
<proteinExistence type="predicted"/>
<feature type="region of interest" description="Disordered" evidence="1">
    <location>
        <begin position="627"/>
        <end position="661"/>
    </location>
</feature>
<dbReference type="Pfam" id="PF05641">
    <property type="entry name" value="Agenet"/>
    <property type="match status" value="1"/>
</dbReference>
<feature type="compositionally biased region" description="Basic residues" evidence="1">
    <location>
        <begin position="627"/>
        <end position="637"/>
    </location>
</feature>
<dbReference type="GO" id="GO:0003682">
    <property type="term" value="F:chromatin binding"/>
    <property type="evidence" value="ECO:0007669"/>
    <property type="project" value="InterPro"/>
</dbReference>
<dbReference type="STRING" id="56857.A0A200PTB1"/>
<dbReference type="OMA" id="EASMCKE"/>
<comment type="caution">
    <text evidence="3">The sequence shown here is derived from an EMBL/GenBank/DDBJ whole genome shotgun (WGS) entry which is preliminary data.</text>
</comment>
<dbReference type="EMBL" id="MVGT01004082">
    <property type="protein sequence ID" value="OVA01428.1"/>
    <property type="molecule type" value="Genomic_DNA"/>
</dbReference>
<feature type="region of interest" description="Disordered" evidence="1">
    <location>
        <begin position="546"/>
        <end position="605"/>
    </location>
</feature>
<evidence type="ECO:0000313" key="4">
    <source>
        <dbReference type="Proteomes" id="UP000195402"/>
    </source>
</evidence>
<dbReference type="FunCoup" id="A0A200PTB1">
    <property type="interactions" value="1463"/>
</dbReference>
<sequence length="705" mass="80724">MKMEITTTTSTNSSSMSSLFVDWEEVLVSNEKGRREVHYYLKRKDGSGRDLVVIGKERTLRHMSYSYALTNPPLLKLRSRREVLDWLSSIVSDTAAQAVGGSLACDDALNSKVPALKELQMKGYHSKDFLWLGSPWTCRKRRRHYQSFCRNGITVSIHDFIYVLAEENKRLIAYLEDLYEDSRGNKMVVVRWFHKIDEVGIVLPPDFNDREIFFSLCLQDLSVECIDGLATVLSPQHFEKLRKEAKDTQWEPFMCHRQFDNDVITSFDVTQVQGYWKQESLRYSYTTSHRRHLKSDIPSRSLEVGDDDDDSIKTRPRKKHCRSKSRDLDLHLIDKKRVKESVHVDIQKHSNDLVVSSSGAEICCPKEGNATACLSRKGIDEQTPSPHVDVGCHVEVLSQDSGIRGCWFRVVVVKKHKNKVKVRYQDIKDAVDEAKNLEEWVLASKIAVPDKLGLRLCGRTTVRPHPPTNILLGLVEVGTPVDAWWHDGWWEGIVVRKESDERVHVYFPEEGRLSIFGRRDLRCSQDWLSNKWNRIKERPDLVISILSEPDKTRQNGVESSSGGSNSVHIMISDSSQRDHFSPKDEKASCTPSSKPPQDERVKSVDGFVPNLGRDDFLAQLRWNSSSKKRRSRERLRRRHEDLVSKQPPPSNVSSSSSPEKMESQIASEIFLMPKSLKVDLENCKYRGDSVLKSSVCPLTSLVMSQ</sequence>
<dbReference type="PANTHER" id="PTHR31917:SF58">
    <property type="entry name" value="AGENET AND BROMO-ADJACENT HOMOLOGY (BAH) DOMAIN-CONTAINING PROTEIN"/>
    <property type="match status" value="1"/>
</dbReference>
<protein>
    <submittedName>
        <fullName evidence="3">Bromo adjacent homology (BAH) domain</fullName>
    </submittedName>
</protein>
<feature type="domain" description="BAH" evidence="2">
    <location>
        <begin position="153"/>
        <end position="270"/>
    </location>
</feature>
<dbReference type="CDD" id="cd20403">
    <property type="entry name" value="Tudor_Agenet_FMRP-like_rpt2"/>
    <property type="match status" value="1"/>
</dbReference>
<organism evidence="3 4">
    <name type="scientific">Macleaya cordata</name>
    <name type="common">Five-seeded plume-poppy</name>
    <name type="synonym">Bocconia cordata</name>
    <dbReference type="NCBI Taxonomy" id="56857"/>
    <lineage>
        <taxon>Eukaryota</taxon>
        <taxon>Viridiplantae</taxon>
        <taxon>Streptophyta</taxon>
        <taxon>Embryophyta</taxon>
        <taxon>Tracheophyta</taxon>
        <taxon>Spermatophyta</taxon>
        <taxon>Magnoliopsida</taxon>
        <taxon>Ranunculales</taxon>
        <taxon>Papaveraceae</taxon>
        <taxon>Papaveroideae</taxon>
        <taxon>Macleaya</taxon>
    </lineage>
</organism>
<dbReference type="Pfam" id="PF01426">
    <property type="entry name" value="BAH"/>
    <property type="match status" value="1"/>
</dbReference>
<dbReference type="InterPro" id="IPR001025">
    <property type="entry name" value="BAH_dom"/>
</dbReference>
<dbReference type="InterPro" id="IPR008395">
    <property type="entry name" value="Agenet-like_dom"/>
</dbReference>